<comment type="pathway">
    <text evidence="9">Bacterial outer membrane biogenesis; lipopolysaccharide biosynthesis.</text>
</comment>
<comment type="caution">
    <text evidence="10">The sequence shown here is derived from an EMBL/GenBank/DDBJ whole genome shotgun (WGS) entry which is preliminary data.</text>
</comment>
<dbReference type="HAMAP" id="MF_01942">
    <property type="entry name" value="Lipid_A_LpxL_LpxP"/>
    <property type="match status" value="1"/>
</dbReference>
<evidence type="ECO:0000256" key="2">
    <source>
        <dbReference type="ARBA" id="ARBA00022519"/>
    </source>
</evidence>
<dbReference type="NCBIfam" id="TIGR02207">
    <property type="entry name" value="lipid_A_htrB"/>
    <property type="match status" value="1"/>
</dbReference>
<dbReference type="GO" id="GO:0005886">
    <property type="term" value="C:plasma membrane"/>
    <property type="evidence" value="ECO:0007669"/>
    <property type="project" value="UniProtKB-SubCell"/>
</dbReference>
<dbReference type="Pfam" id="PF03279">
    <property type="entry name" value="Lip_A_acyltrans"/>
    <property type="match status" value="1"/>
</dbReference>
<dbReference type="PANTHER" id="PTHR30606">
    <property type="entry name" value="LIPID A BIOSYNTHESIS LAUROYL ACYLTRANSFERASE"/>
    <property type="match status" value="1"/>
</dbReference>
<dbReference type="NCBIfam" id="NF005340">
    <property type="entry name" value="PRK06860.1"/>
    <property type="match status" value="1"/>
</dbReference>
<comment type="catalytic activity">
    <reaction evidence="9">
        <text>an alpha-Kdo-(2-&gt;4)-alpha-Kdo-(2-&gt;6)-lipid IVA + a fatty acyl-[ACP] = an alpha-Kdo-(2-&gt;4)-alpha-Kdo-(2-&gt;6)-(acyl)-lipid IVA + holo-[ACP]</text>
        <dbReference type="Rhea" id="RHEA:69396"/>
        <dbReference type="Rhea" id="RHEA-COMP:9685"/>
        <dbReference type="Rhea" id="RHEA-COMP:14125"/>
        <dbReference type="ChEBI" id="CHEBI:64479"/>
        <dbReference type="ChEBI" id="CHEBI:138651"/>
        <dbReference type="ChEBI" id="CHEBI:176429"/>
        <dbReference type="ChEBI" id="CHEBI:176430"/>
        <dbReference type="EC" id="2.3.1.241"/>
    </reaction>
</comment>
<dbReference type="GO" id="GO:0009103">
    <property type="term" value="P:lipopolysaccharide biosynthetic process"/>
    <property type="evidence" value="ECO:0007669"/>
    <property type="project" value="UniProtKB-UniRule"/>
</dbReference>
<dbReference type="EC" id="2.3.1.241" evidence="9"/>
<reference evidence="10 11" key="1">
    <citation type="submission" date="2020-04" db="EMBL/GenBank/DDBJ databases">
        <title>Vibrio sp. SM6, a novel species isolated from seawater.</title>
        <authorList>
            <person name="Wang X."/>
        </authorList>
    </citation>
    <scope>NUCLEOTIDE SEQUENCE [LARGE SCALE GENOMIC DNA]</scope>
    <source>
        <strain evidence="10 11">SM6</strain>
    </source>
</reference>
<accession>A0A7X8YIQ9</accession>
<evidence type="ECO:0000256" key="1">
    <source>
        <dbReference type="ARBA" id="ARBA00022475"/>
    </source>
</evidence>
<dbReference type="GO" id="GO:0036104">
    <property type="term" value="P:Kdo2-lipid A biosynthetic process"/>
    <property type="evidence" value="ECO:0007669"/>
    <property type="project" value="UniProtKB-UniRule"/>
</dbReference>
<comment type="subcellular location">
    <subcellularLocation>
        <location evidence="9">Cell inner membrane</location>
        <topology evidence="9">Single-pass membrane protein</topology>
    </subcellularLocation>
</comment>
<protein>
    <recommendedName>
        <fullName evidence="9">Lipid A biosynthesis acyltransferase</fullName>
        <ecNumber evidence="9">2.3.1.241</ecNumber>
    </recommendedName>
    <alternativeName>
        <fullName evidence="9">Kdo(2)-lipid IV(A) acyltransferase</fullName>
    </alternativeName>
</protein>
<evidence type="ECO:0000256" key="4">
    <source>
        <dbReference type="ARBA" id="ARBA00022692"/>
    </source>
</evidence>
<feature type="short sequence motif" description="HXXXXD motif" evidence="9">
    <location>
        <begin position="133"/>
        <end position="138"/>
    </location>
</feature>
<comment type="pathway">
    <text evidence="9">Glycolipid biosynthesis; KDO(2)-lipid A biosynthesis; KDO(2)-lipid A from CMP-3-deoxy-D-manno-octulosonate and lipid IV(A): step 3/4.</text>
</comment>
<evidence type="ECO:0000256" key="6">
    <source>
        <dbReference type="ARBA" id="ARBA00022989"/>
    </source>
</evidence>
<dbReference type="PIRSF" id="PIRSF026649">
    <property type="entry name" value="MsbB"/>
    <property type="match status" value="1"/>
</dbReference>
<evidence type="ECO:0000256" key="7">
    <source>
        <dbReference type="ARBA" id="ARBA00023136"/>
    </source>
</evidence>
<keyword evidence="5 9" id="KW-0448">Lipopolysaccharide biosynthesis</keyword>
<keyword evidence="3 9" id="KW-0808">Transferase</keyword>
<evidence type="ECO:0000256" key="9">
    <source>
        <dbReference type="HAMAP-Rule" id="MF_01942"/>
    </source>
</evidence>
<keyword evidence="7 9" id="KW-0472">Membrane</keyword>
<keyword evidence="6 9" id="KW-1133">Transmembrane helix</keyword>
<comment type="function">
    <text evidence="9">Catalyzes the transfer of an acyl chain from an acyl-[acyl-carrier-protein] (ACP) to a Kdo(2)-lipid IV(A) to form a Kdo(2)-(acyl)-lipid IV(A).</text>
</comment>
<evidence type="ECO:0000313" key="10">
    <source>
        <dbReference type="EMBL" id="NLS14846.1"/>
    </source>
</evidence>
<dbReference type="PANTHER" id="PTHR30606:SF9">
    <property type="entry name" value="LIPID A BIOSYNTHESIS LAUROYLTRANSFERASE"/>
    <property type="match status" value="1"/>
</dbReference>
<keyword evidence="2 9" id="KW-0997">Cell inner membrane</keyword>
<dbReference type="AlphaFoldDB" id="A0A7X8YIQ9"/>
<dbReference type="InterPro" id="IPR011920">
    <property type="entry name" value="Lipid_A_LpxL_LpxP"/>
</dbReference>
<comment type="similarity">
    <text evidence="9">Belongs to the LpxL/LpxM/LpxP family.</text>
</comment>
<keyword evidence="1 9" id="KW-1003">Cell membrane</keyword>
<keyword evidence="11" id="KW-1185">Reference proteome</keyword>
<organism evidence="10 11">
    <name type="scientific">Vibrio agarilyticus</name>
    <dbReference type="NCBI Taxonomy" id="2726741"/>
    <lineage>
        <taxon>Bacteria</taxon>
        <taxon>Pseudomonadati</taxon>
        <taxon>Pseudomonadota</taxon>
        <taxon>Gammaproteobacteria</taxon>
        <taxon>Vibrionales</taxon>
        <taxon>Vibrionaceae</taxon>
        <taxon>Vibrio</taxon>
    </lineage>
</organism>
<evidence type="ECO:0000256" key="5">
    <source>
        <dbReference type="ARBA" id="ARBA00022985"/>
    </source>
</evidence>
<dbReference type="UniPathway" id="UPA00030"/>
<evidence type="ECO:0000256" key="8">
    <source>
        <dbReference type="ARBA" id="ARBA00023315"/>
    </source>
</evidence>
<evidence type="ECO:0000256" key="3">
    <source>
        <dbReference type="ARBA" id="ARBA00022679"/>
    </source>
</evidence>
<keyword evidence="4 9" id="KW-0812">Transmembrane</keyword>
<keyword evidence="8 9" id="KW-0012">Acyltransferase</keyword>
<name>A0A7X8YIQ9_9VIBR</name>
<dbReference type="GO" id="GO:0008913">
    <property type="term" value="F:Kdo2-lipid IVA acyltransferase activity"/>
    <property type="evidence" value="ECO:0007669"/>
    <property type="project" value="UniProtKB-EC"/>
</dbReference>
<dbReference type="Proteomes" id="UP000535589">
    <property type="component" value="Unassembled WGS sequence"/>
</dbReference>
<dbReference type="EMBL" id="JABAIK010000032">
    <property type="protein sequence ID" value="NLS14846.1"/>
    <property type="molecule type" value="Genomic_DNA"/>
</dbReference>
<dbReference type="UniPathway" id="UPA00360">
    <property type="reaction ID" value="UER00485"/>
</dbReference>
<feature type="transmembrane region" description="Helical" evidence="9">
    <location>
        <begin position="17"/>
        <end position="38"/>
    </location>
</feature>
<gene>
    <name evidence="9 10" type="primary">lpxL</name>
    <name evidence="10" type="ORF">HGP28_18465</name>
</gene>
<evidence type="ECO:0000313" key="11">
    <source>
        <dbReference type="Proteomes" id="UP000535589"/>
    </source>
</evidence>
<dbReference type="InterPro" id="IPR004960">
    <property type="entry name" value="LipA_acyltrans"/>
</dbReference>
<sequence length="310" mass="35572">MKKQTSFSLALCHPKYWLVWFGFGLLALAVNLLPYPLIRALGRGFGLLGMRLAKSRVHVARRNLELAFPAMSSTERDAIVIENFKNSGLALFETGMAWFWPTWRVLRHATLPDTEQLNACIQQKRGVMIVCPHTLNLEFTARIYATFIKGYGVYRPHNNPAYDFIQRWGRSRFGHVMIDRKDLKGMINALNSGGCLWYMPDHDYGRRKSVFVPFFAVEDACTTTGTSLLFDETHCAVMTSSGFRHGSTYQVILDPDISEQFNDHDPEGVARAMNKGIETVILRGIDQWMWLHKRFKTMRDPNLKSGIRYQ</sequence>
<dbReference type="GO" id="GO:0009245">
    <property type="term" value="P:lipid A biosynthetic process"/>
    <property type="evidence" value="ECO:0007669"/>
    <property type="project" value="InterPro"/>
</dbReference>
<dbReference type="CDD" id="cd07984">
    <property type="entry name" value="LPLAT_LABLAT-like"/>
    <property type="match status" value="1"/>
</dbReference>
<proteinExistence type="inferred from homology"/>